<dbReference type="InterPro" id="IPR003660">
    <property type="entry name" value="HAMP_dom"/>
</dbReference>
<dbReference type="SMART" id="SM00388">
    <property type="entry name" value="HisKA"/>
    <property type="match status" value="1"/>
</dbReference>
<evidence type="ECO:0000313" key="17">
    <source>
        <dbReference type="EMBL" id="WEG35673.1"/>
    </source>
</evidence>
<keyword evidence="13 14" id="KW-0472">Membrane</keyword>
<organism evidence="17 18">
    <name type="scientific">Amygdalobacter indicium</name>
    <dbReference type="NCBI Taxonomy" id="3029272"/>
    <lineage>
        <taxon>Bacteria</taxon>
        <taxon>Bacillati</taxon>
        <taxon>Bacillota</taxon>
        <taxon>Clostridia</taxon>
        <taxon>Eubacteriales</taxon>
        <taxon>Oscillospiraceae</taxon>
        <taxon>Amygdalobacter</taxon>
    </lineage>
</organism>
<dbReference type="InterPro" id="IPR050398">
    <property type="entry name" value="HssS/ArlS-like"/>
</dbReference>
<dbReference type="PANTHER" id="PTHR45528">
    <property type="entry name" value="SENSOR HISTIDINE KINASE CPXA"/>
    <property type="match status" value="1"/>
</dbReference>
<keyword evidence="10" id="KW-0067">ATP-binding</keyword>
<keyword evidence="5" id="KW-0597">Phosphoprotein</keyword>
<dbReference type="SUPFAM" id="SSF55874">
    <property type="entry name" value="ATPase domain of HSP90 chaperone/DNA topoisomerase II/histidine kinase"/>
    <property type="match status" value="1"/>
</dbReference>
<dbReference type="InterPro" id="IPR036097">
    <property type="entry name" value="HisK_dim/P_sf"/>
</dbReference>
<dbReference type="SUPFAM" id="SSF158472">
    <property type="entry name" value="HAMP domain-like"/>
    <property type="match status" value="1"/>
</dbReference>
<evidence type="ECO:0000256" key="8">
    <source>
        <dbReference type="ARBA" id="ARBA00022741"/>
    </source>
</evidence>
<dbReference type="Gene3D" id="3.30.565.10">
    <property type="entry name" value="Histidine kinase-like ATPase, C-terminal domain"/>
    <property type="match status" value="1"/>
</dbReference>
<dbReference type="EC" id="2.7.13.3" evidence="3"/>
<evidence type="ECO:0000256" key="11">
    <source>
        <dbReference type="ARBA" id="ARBA00022989"/>
    </source>
</evidence>
<proteinExistence type="predicted"/>
<dbReference type="CDD" id="cd00082">
    <property type="entry name" value="HisKA"/>
    <property type="match status" value="1"/>
</dbReference>
<dbReference type="SUPFAM" id="SSF47384">
    <property type="entry name" value="Homodimeric domain of signal transducing histidine kinase"/>
    <property type="match status" value="1"/>
</dbReference>
<evidence type="ECO:0000256" key="5">
    <source>
        <dbReference type="ARBA" id="ARBA00022553"/>
    </source>
</evidence>
<dbReference type="InterPro" id="IPR003594">
    <property type="entry name" value="HATPase_dom"/>
</dbReference>
<sequence length="452" mass="51698">MSKMRLKLFPKIFILTCSLMLALVAVMHFIFYSHFYYSNIDNQEKLLQRQAGLIAQTFEGFDEDLLKQAVEAFSRNNTIKAIVRDPKEQKDAELATEFNFAGQSKSNYVFIVDRTIHTAAGKELLLQIMSTEDVDMAARDKSFSFLPYTLIACVLFALITSYIYAKIVTSPIYRSMQVTRRMEELDKSAYLPENGQDEIADLNRQINSVYRKLLTTISDLEQRNQEMLTLEKMKVNFLRSTSHELKTPLAGLKVMLENMLYDVGRYKDHKKYLQLSIAVVDRLHAMIRGILVISKLAELKPPTEKLELAPLLQELVKEHEVLVQEKQLDLQIDVGDTCIYLPEIACRQVLANLISNAVKYTVVQGKIRIYIAAGCLCVFNTCQPLSQEDIRDAFALLPQKLSEHSTGLGLYLIRNILQTYKIKYQFAEVEGGMCFSLQLKPEERDISSEKAV</sequence>
<feature type="transmembrane region" description="Helical" evidence="14">
    <location>
        <begin position="145"/>
        <end position="165"/>
    </location>
</feature>
<keyword evidence="6" id="KW-0808">Transferase</keyword>
<gene>
    <name evidence="17" type="ORF">PYS61_00490</name>
</gene>
<keyword evidence="7 14" id="KW-0812">Transmembrane</keyword>
<reference evidence="17 18" key="1">
    <citation type="submission" date="2023-02" db="EMBL/GenBank/DDBJ databases">
        <title>Novel Oscillospiraceae bacterial genomes.</title>
        <authorList>
            <person name="Srinivasan S."/>
            <person name="Austin M.N."/>
            <person name="Fiedler T.L."/>
            <person name="Strenk S.M."/>
            <person name="Agnew K.J."/>
            <person name="Nagana Gowda G.A."/>
            <person name="Raftery D."/>
            <person name="Beamer M.A."/>
            <person name="Achilles S.L."/>
            <person name="Wiesenfeld H.C."/>
            <person name="Fredricks D.N."/>
            <person name="Hillier S.L."/>
        </authorList>
    </citation>
    <scope>NUCLEOTIDE SEQUENCE [LARGE SCALE GENOMIC DNA]</scope>
    <source>
        <strain evidence="17 18">CHIC02 1186E3-8</strain>
    </source>
</reference>
<keyword evidence="18" id="KW-1185">Reference proteome</keyword>
<dbReference type="SMART" id="SM00304">
    <property type="entry name" value="HAMP"/>
    <property type="match status" value="1"/>
</dbReference>
<evidence type="ECO:0000256" key="13">
    <source>
        <dbReference type="ARBA" id="ARBA00023136"/>
    </source>
</evidence>
<evidence type="ECO:0000256" key="2">
    <source>
        <dbReference type="ARBA" id="ARBA00004651"/>
    </source>
</evidence>
<evidence type="ECO:0000313" key="18">
    <source>
        <dbReference type="Proteomes" id="UP001220478"/>
    </source>
</evidence>
<keyword evidence="8" id="KW-0547">Nucleotide-binding</keyword>
<keyword evidence="11 14" id="KW-1133">Transmembrane helix</keyword>
<dbReference type="PROSITE" id="PS50885">
    <property type="entry name" value="HAMP"/>
    <property type="match status" value="1"/>
</dbReference>
<keyword evidence="12" id="KW-0902">Two-component regulatory system</keyword>
<evidence type="ECO:0000256" key="12">
    <source>
        <dbReference type="ARBA" id="ARBA00023012"/>
    </source>
</evidence>
<keyword evidence="4" id="KW-1003">Cell membrane</keyword>
<dbReference type="CDD" id="cd06225">
    <property type="entry name" value="HAMP"/>
    <property type="match status" value="1"/>
</dbReference>
<feature type="domain" description="Histidine kinase" evidence="15">
    <location>
        <begin position="240"/>
        <end position="443"/>
    </location>
</feature>
<dbReference type="RefSeq" id="WP_315571799.1">
    <property type="nucleotide sequence ID" value="NZ_CP118868.1"/>
</dbReference>
<evidence type="ECO:0000259" key="15">
    <source>
        <dbReference type="PROSITE" id="PS50109"/>
    </source>
</evidence>
<dbReference type="PROSITE" id="PS50109">
    <property type="entry name" value="HIS_KIN"/>
    <property type="match status" value="1"/>
</dbReference>
<evidence type="ECO:0000256" key="14">
    <source>
        <dbReference type="SAM" id="Phobius"/>
    </source>
</evidence>
<dbReference type="EMBL" id="CP118868">
    <property type="protein sequence ID" value="WEG35673.1"/>
    <property type="molecule type" value="Genomic_DNA"/>
</dbReference>
<dbReference type="Gene3D" id="6.10.340.10">
    <property type="match status" value="1"/>
</dbReference>
<dbReference type="Proteomes" id="UP001220478">
    <property type="component" value="Chromosome"/>
</dbReference>
<dbReference type="Pfam" id="PF02518">
    <property type="entry name" value="HATPase_c"/>
    <property type="match status" value="1"/>
</dbReference>
<evidence type="ECO:0000256" key="4">
    <source>
        <dbReference type="ARBA" id="ARBA00022475"/>
    </source>
</evidence>
<evidence type="ECO:0000256" key="3">
    <source>
        <dbReference type="ARBA" id="ARBA00012438"/>
    </source>
</evidence>
<feature type="domain" description="HAMP" evidence="16">
    <location>
        <begin position="166"/>
        <end position="218"/>
    </location>
</feature>
<comment type="catalytic activity">
    <reaction evidence="1">
        <text>ATP + protein L-histidine = ADP + protein N-phospho-L-histidine.</text>
        <dbReference type="EC" id="2.7.13.3"/>
    </reaction>
</comment>
<comment type="subcellular location">
    <subcellularLocation>
        <location evidence="2">Cell membrane</location>
        <topology evidence="2">Multi-pass membrane protein</topology>
    </subcellularLocation>
</comment>
<evidence type="ECO:0000259" key="16">
    <source>
        <dbReference type="PROSITE" id="PS50885"/>
    </source>
</evidence>
<protein>
    <recommendedName>
        <fullName evidence="3">histidine kinase</fullName>
        <ecNumber evidence="3">2.7.13.3</ecNumber>
    </recommendedName>
</protein>
<dbReference type="SMART" id="SM00387">
    <property type="entry name" value="HATPase_c"/>
    <property type="match status" value="1"/>
</dbReference>
<dbReference type="Pfam" id="PF00512">
    <property type="entry name" value="HisKA"/>
    <property type="match status" value="1"/>
</dbReference>
<feature type="transmembrane region" description="Helical" evidence="14">
    <location>
        <begin position="12"/>
        <end position="37"/>
    </location>
</feature>
<dbReference type="GO" id="GO:0016301">
    <property type="term" value="F:kinase activity"/>
    <property type="evidence" value="ECO:0007669"/>
    <property type="project" value="UniProtKB-KW"/>
</dbReference>
<evidence type="ECO:0000256" key="6">
    <source>
        <dbReference type="ARBA" id="ARBA00022679"/>
    </source>
</evidence>
<dbReference type="Gene3D" id="1.10.287.130">
    <property type="match status" value="1"/>
</dbReference>
<evidence type="ECO:0000256" key="7">
    <source>
        <dbReference type="ARBA" id="ARBA00022692"/>
    </source>
</evidence>
<dbReference type="PANTHER" id="PTHR45528:SF1">
    <property type="entry name" value="SENSOR HISTIDINE KINASE CPXA"/>
    <property type="match status" value="1"/>
</dbReference>
<dbReference type="InterPro" id="IPR036890">
    <property type="entry name" value="HATPase_C_sf"/>
</dbReference>
<dbReference type="InterPro" id="IPR005467">
    <property type="entry name" value="His_kinase_dom"/>
</dbReference>
<accession>A0ABY8C8M9</accession>
<evidence type="ECO:0000256" key="9">
    <source>
        <dbReference type="ARBA" id="ARBA00022777"/>
    </source>
</evidence>
<evidence type="ECO:0000256" key="1">
    <source>
        <dbReference type="ARBA" id="ARBA00000085"/>
    </source>
</evidence>
<evidence type="ECO:0000256" key="10">
    <source>
        <dbReference type="ARBA" id="ARBA00022840"/>
    </source>
</evidence>
<keyword evidence="9 17" id="KW-0418">Kinase</keyword>
<dbReference type="InterPro" id="IPR003661">
    <property type="entry name" value="HisK_dim/P_dom"/>
</dbReference>
<name>A0ABY8C8M9_9FIRM</name>